<reference evidence="1 2" key="1">
    <citation type="journal article" date="2015" name="Genome Biol. Evol.">
        <title>Comparative Genomics of a Bacterivorous Green Alga Reveals Evolutionary Causalities and Consequences of Phago-Mixotrophic Mode of Nutrition.</title>
        <authorList>
            <person name="Burns J.A."/>
            <person name="Paasch A."/>
            <person name="Narechania A."/>
            <person name="Kim E."/>
        </authorList>
    </citation>
    <scope>NUCLEOTIDE SEQUENCE [LARGE SCALE GENOMIC DNA]</scope>
    <source>
        <strain evidence="1 2">PLY_AMNH</strain>
    </source>
</reference>
<protein>
    <submittedName>
        <fullName evidence="1">Uncharacterized protein</fullName>
    </submittedName>
</protein>
<evidence type="ECO:0000313" key="2">
    <source>
        <dbReference type="Proteomes" id="UP001190700"/>
    </source>
</evidence>
<comment type="caution">
    <text evidence="1">The sequence shown here is derived from an EMBL/GenBank/DDBJ whole genome shotgun (WGS) entry which is preliminary data.</text>
</comment>
<dbReference type="Proteomes" id="UP001190700">
    <property type="component" value="Unassembled WGS sequence"/>
</dbReference>
<sequence>MCVFRRWYLVQCRSLDVARGEKGVGISPPRSTPPGTEGLKEEAEDLVMDLEVVEDLLVELEVVVDLEVVESFSLARFE</sequence>
<dbReference type="AlphaFoldDB" id="A0AAE0FP76"/>
<accession>A0AAE0FP76</accession>
<dbReference type="EMBL" id="LGRX02015676">
    <property type="protein sequence ID" value="KAK3263143.1"/>
    <property type="molecule type" value="Genomic_DNA"/>
</dbReference>
<organism evidence="1 2">
    <name type="scientific">Cymbomonas tetramitiformis</name>
    <dbReference type="NCBI Taxonomy" id="36881"/>
    <lineage>
        <taxon>Eukaryota</taxon>
        <taxon>Viridiplantae</taxon>
        <taxon>Chlorophyta</taxon>
        <taxon>Pyramimonadophyceae</taxon>
        <taxon>Pyramimonadales</taxon>
        <taxon>Pyramimonadaceae</taxon>
        <taxon>Cymbomonas</taxon>
    </lineage>
</organism>
<keyword evidence="2" id="KW-1185">Reference proteome</keyword>
<gene>
    <name evidence="1" type="ORF">CYMTET_28031</name>
</gene>
<name>A0AAE0FP76_9CHLO</name>
<proteinExistence type="predicted"/>
<evidence type="ECO:0000313" key="1">
    <source>
        <dbReference type="EMBL" id="KAK3263143.1"/>
    </source>
</evidence>